<feature type="region of interest" description="Disordered" evidence="1">
    <location>
        <begin position="80"/>
        <end position="105"/>
    </location>
</feature>
<comment type="caution">
    <text evidence="2">The sequence shown here is derived from an EMBL/GenBank/DDBJ whole genome shotgun (WGS) entry which is preliminary data.</text>
</comment>
<feature type="non-terminal residue" evidence="2">
    <location>
        <position position="1"/>
    </location>
</feature>
<feature type="region of interest" description="Disordered" evidence="1">
    <location>
        <begin position="1"/>
        <end position="30"/>
    </location>
</feature>
<name>A0ABC8V3G8_9AQUA</name>
<evidence type="ECO:0000313" key="2">
    <source>
        <dbReference type="EMBL" id="CAK9187357.1"/>
    </source>
</evidence>
<feature type="compositionally biased region" description="Basic and acidic residues" evidence="1">
    <location>
        <begin position="19"/>
        <end position="30"/>
    </location>
</feature>
<evidence type="ECO:0000256" key="1">
    <source>
        <dbReference type="SAM" id="MobiDB-lite"/>
    </source>
</evidence>
<dbReference type="EMBL" id="CAUOFW020009946">
    <property type="protein sequence ID" value="CAK9187357.1"/>
    <property type="molecule type" value="Genomic_DNA"/>
</dbReference>
<feature type="compositionally biased region" description="Polar residues" evidence="1">
    <location>
        <begin position="87"/>
        <end position="105"/>
    </location>
</feature>
<proteinExistence type="predicted"/>
<dbReference type="Proteomes" id="UP001642360">
    <property type="component" value="Unassembled WGS sequence"/>
</dbReference>
<dbReference type="AlphaFoldDB" id="A0ABC8V3G8"/>
<reference evidence="2 3" key="1">
    <citation type="submission" date="2024-02" db="EMBL/GenBank/DDBJ databases">
        <authorList>
            <person name="Vignale AGUSTIN F."/>
            <person name="Sosa J E."/>
            <person name="Modenutti C."/>
        </authorList>
    </citation>
    <scope>NUCLEOTIDE SEQUENCE [LARGE SCALE GENOMIC DNA]</scope>
</reference>
<protein>
    <recommendedName>
        <fullName evidence="4">Prolactin receptor</fullName>
    </recommendedName>
</protein>
<accession>A0ABC8V3G8</accession>
<organism evidence="2 3">
    <name type="scientific">Ilex paraguariensis</name>
    <name type="common">yerba mate</name>
    <dbReference type="NCBI Taxonomy" id="185542"/>
    <lineage>
        <taxon>Eukaryota</taxon>
        <taxon>Viridiplantae</taxon>
        <taxon>Streptophyta</taxon>
        <taxon>Embryophyta</taxon>
        <taxon>Tracheophyta</taxon>
        <taxon>Spermatophyta</taxon>
        <taxon>Magnoliopsida</taxon>
        <taxon>eudicotyledons</taxon>
        <taxon>Gunneridae</taxon>
        <taxon>Pentapetalae</taxon>
        <taxon>asterids</taxon>
        <taxon>campanulids</taxon>
        <taxon>Aquifoliales</taxon>
        <taxon>Aquifoliaceae</taxon>
        <taxon>Ilex</taxon>
    </lineage>
</organism>
<evidence type="ECO:0008006" key="4">
    <source>
        <dbReference type="Google" id="ProtNLM"/>
    </source>
</evidence>
<gene>
    <name evidence="2" type="ORF">ILEXP_LOCUS57901</name>
</gene>
<sequence length="105" mass="11755">DKQIQYGPHLRATIGQQLEGKHSAHEEGDAKSVWQVPTNHQNPQGIKDSLQETIHGHKNEMHSPIDTCGSTIENKKLEPLMERNDKQQVNAQPCQFGPPSSRSKP</sequence>
<evidence type="ECO:0000313" key="3">
    <source>
        <dbReference type="Proteomes" id="UP001642360"/>
    </source>
</evidence>
<keyword evidence="3" id="KW-1185">Reference proteome</keyword>